<evidence type="ECO:0000256" key="6">
    <source>
        <dbReference type="ARBA" id="ARBA00044798"/>
    </source>
</evidence>
<dbReference type="GO" id="GO:0036064">
    <property type="term" value="C:ciliary basal body"/>
    <property type="evidence" value="ECO:0007669"/>
    <property type="project" value="TreeGrafter"/>
</dbReference>
<accession>A0A4Z1SQG9</accession>
<evidence type="ECO:0000256" key="5">
    <source>
        <dbReference type="ARBA" id="ARBA00044506"/>
    </source>
</evidence>
<gene>
    <name evidence="9" type="ORF">GMRT_11047</name>
</gene>
<keyword evidence="10" id="KW-1185">Reference proteome</keyword>
<keyword evidence="2" id="KW-0970">Cilium biogenesis/degradation</keyword>
<sequence>MQESGTMPLSAEIDKLIQANEMLMKENDLLVSFIERHQNLLQSQDADGLDETRFGIPDSDSLVENDTDTLSVQEKVLVAICEAEELKNDTDVMRSKGAEITLTLKAFTLAAESKLSELRRWLFMFRKDVLGDPQAALSVGDQMTVTVDENDIIIHTRSPSPSPSPSPGASKTSRSPSPGTRSSTKLSRRGSPVPGERATSTSRSPSPTRSPSPGKRKSVVSRVGARVFDLPPSIQASKVSAFYNDVLGQLGSGSNAFRSRIQLQGKELHKLQAQLTKQTSASEQASSVDFDQLAITNAKYVERIAAKNQELLRLKLTSGNTILVLNSFKTDLNKLLEEKKVIEKEIYTKRLAIDKLNVQIAECRRLLGGDKVVLKKLRQNEIASGDGPASIDFISLIATQDSLKKAVSEYARKIAILETSLKNLQRDVSQGQALIKRTAGK</sequence>
<dbReference type="PANTHER" id="PTHR15654:SF2">
    <property type="entry name" value="COILED-COIL DOMAIN-CONTAINING PROTEIN 113"/>
    <property type="match status" value="1"/>
</dbReference>
<proteinExistence type="inferred from homology"/>
<dbReference type="OrthoDB" id="10259713at2759"/>
<dbReference type="EMBL" id="VDLU01000004">
    <property type="protein sequence ID" value="TNJ27165.1"/>
    <property type="molecule type" value="Genomic_DNA"/>
</dbReference>
<name>A0A4Z1SQG9_GIAMU</name>
<evidence type="ECO:0000313" key="10">
    <source>
        <dbReference type="Proteomes" id="UP000315496"/>
    </source>
</evidence>
<keyword evidence="3" id="KW-0175">Coiled coil</keyword>
<dbReference type="InterPro" id="IPR025254">
    <property type="entry name" value="CCDC113/CCDC96_CC"/>
</dbReference>
<evidence type="ECO:0000256" key="3">
    <source>
        <dbReference type="ARBA" id="ARBA00023054"/>
    </source>
</evidence>
<dbReference type="GO" id="GO:0005930">
    <property type="term" value="C:axoneme"/>
    <property type="evidence" value="ECO:0007669"/>
    <property type="project" value="TreeGrafter"/>
</dbReference>
<evidence type="ECO:0000259" key="8">
    <source>
        <dbReference type="Pfam" id="PF13870"/>
    </source>
</evidence>
<comment type="similarity">
    <text evidence="5">Belongs to the CFAP263 family.</text>
</comment>
<evidence type="ECO:0000256" key="4">
    <source>
        <dbReference type="ARBA" id="ARBA00023273"/>
    </source>
</evidence>
<dbReference type="InterPro" id="IPR051885">
    <property type="entry name" value="CC_CF"/>
</dbReference>
<dbReference type="GO" id="GO:0060271">
    <property type="term" value="P:cilium assembly"/>
    <property type="evidence" value="ECO:0007669"/>
    <property type="project" value="TreeGrafter"/>
</dbReference>
<evidence type="ECO:0000256" key="7">
    <source>
        <dbReference type="SAM" id="MobiDB-lite"/>
    </source>
</evidence>
<feature type="domain" description="CCDC113/CCDC96 coiled-coil" evidence="8">
    <location>
        <begin position="258"/>
        <end position="422"/>
    </location>
</feature>
<dbReference type="Pfam" id="PF13870">
    <property type="entry name" value="CCDC113_CCDC96_CC"/>
    <property type="match status" value="1"/>
</dbReference>
<organism evidence="9 10">
    <name type="scientific">Giardia muris</name>
    <dbReference type="NCBI Taxonomy" id="5742"/>
    <lineage>
        <taxon>Eukaryota</taxon>
        <taxon>Metamonada</taxon>
        <taxon>Diplomonadida</taxon>
        <taxon>Hexamitidae</taxon>
        <taxon>Giardiinae</taxon>
        <taxon>Giardia</taxon>
    </lineage>
</organism>
<protein>
    <recommendedName>
        <fullName evidence="6">Cilia- and flagella-associated protein 263</fullName>
    </recommendedName>
</protein>
<evidence type="ECO:0000256" key="1">
    <source>
        <dbReference type="ARBA" id="ARBA00004138"/>
    </source>
</evidence>
<feature type="compositionally biased region" description="Low complexity" evidence="7">
    <location>
        <begin position="199"/>
        <end position="213"/>
    </location>
</feature>
<comment type="caution">
    <text evidence="9">The sequence shown here is derived from an EMBL/GenBank/DDBJ whole genome shotgun (WGS) entry which is preliminary data.</text>
</comment>
<dbReference type="AlphaFoldDB" id="A0A4Z1SQG9"/>
<evidence type="ECO:0000313" key="9">
    <source>
        <dbReference type="EMBL" id="TNJ27165.1"/>
    </source>
</evidence>
<dbReference type="PANTHER" id="PTHR15654">
    <property type="entry name" value="COILED-COIL DOMAIN-CONTAINING PROTEIN 113-RELATED"/>
    <property type="match status" value="1"/>
</dbReference>
<dbReference type="Proteomes" id="UP000315496">
    <property type="component" value="Chromosome 4"/>
</dbReference>
<dbReference type="VEuPathDB" id="GiardiaDB:GMRT_11047"/>
<reference evidence="9 10" key="1">
    <citation type="submission" date="2019-05" db="EMBL/GenBank/DDBJ databases">
        <title>The compact genome of Giardia muris reveals important steps in the evolution of intestinal protozoan parasites.</title>
        <authorList>
            <person name="Xu F."/>
            <person name="Jimenez-Gonzalez A."/>
            <person name="Einarsson E."/>
            <person name="Astvaldsson A."/>
            <person name="Peirasmaki D."/>
            <person name="Eckmann L."/>
            <person name="Andersson J.O."/>
            <person name="Svard S.G."/>
            <person name="Jerlstrom-Hultqvist J."/>
        </authorList>
    </citation>
    <scope>NUCLEOTIDE SEQUENCE [LARGE SCALE GENOMIC DNA]</scope>
    <source>
        <strain evidence="9 10">Roberts-Thomson</strain>
    </source>
</reference>
<comment type="subcellular location">
    <subcellularLocation>
        <location evidence="1">Cell projection</location>
        <location evidence="1">Cilium</location>
    </subcellularLocation>
</comment>
<feature type="compositionally biased region" description="Low complexity" evidence="7">
    <location>
        <begin position="170"/>
        <end position="185"/>
    </location>
</feature>
<keyword evidence="4" id="KW-0966">Cell projection</keyword>
<feature type="region of interest" description="Disordered" evidence="7">
    <location>
        <begin position="154"/>
        <end position="220"/>
    </location>
</feature>
<evidence type="ECO:0000256" key="2">
    <source>
        <dbReference type="ARBA" id="ARBA00022794"/>
    </source>
</evidence>